<keyword evidence="6" id="KW-1185">Reference proteome</keyword>
<dbReference type="SUPFAM" id="SSF117074">
    <property type="entry name" value="Hypothetical protein PA1324"/>
    <property type="match status" value="1"/>
</dbReference>
<keyword evidence="3" id="KW-0732">Signal</keyword>
<reference evidence="6" key="1">
    <citation type="journal article" date="2019" name="Int. J. Syst. Evol. Microbiol.">
        <title>The Global Catalogue of Microorganisms (GCM) 10K type strain sequencing project: providing services to taxonomists for standard genome sequencing and annotation.</title>
        <authorList>
            <consortium name="The Broad Institute Genomics Platform"/>
            <consortium name="The Broad Institute Genome Sequencing Center for Infectious Disease"/>
            <person name="Wu L."/>
            <person name="Ma J."/>
        </authorList>
    </citation>
    <scope>NUCLEOTIDE SEQUENCE [LARGE SCALE GENOMIC DNA]</scope>
    <source>
        <strain evidence="6">KCTC 42805</strain>
    </source>
</reference>
<dbReference type="EMBL" id="JBHULN010000018">
    <property type="protein sequence ID" value="MFD2573476.1"/>
    <property type="molecule type" value="Genomic_DNA"/>
</dbReference>
<name>A0ABW5MAN5_9BACT</name>
<organism evidence="5 6">
    <name type="scientific">Spirosoma soli</name>
    <dbReference type="NCBI Taxonomy" id="1770529"/>
    <lineage>
        <taxon>Bacteria</taxon>
        <taxon>Pseudomonadati</taxon>
        <taxon>Bacteroidota</taxon>
        <taxon>Cytophagia</taxon>
        <taxon>Cytophagales</taxon>
        <taxon>Cytophagaceae</taxon>
        <taxon>Spirosoma</taxon>
    </lineage>
</organism>
<comment type="subcellular location">
    <subcellularLocation>
        <location evidence="1">Secreted</location>
    </subcellularLocation>
</comment>
<dbReference type="InterPro" id="IPR013783">
    <property type="entry name" value="Ig-like_fold"/>
</dbReference>
<evidence type="ECO:0000313" key="6">
    <source>
        <dbReference type="Proteomes" id="UP001597469"/>
    </source>
</evidence>
<feature type="domain" description="SD-repeat containing protein B" evidence="4">
    <location>
        <begin position="31"/>
        <end position="105"/>
    </location>
</feature>
<comment type="caution">
    <text evidence="5">The sequence shown here is derived from an EMBL/GenBank/DDBJ whole genome shotgun (WGS) entry which is preliminary data.</text>
</comment>
<dbReference type="RefSeq" id="WP_381526188.1">
    <property type="nucleotide sequence ID" value="NZ_JBHULN010000018.1"/>
</dbReference>
<gene>
    <name evidence="5" type="ORF">ACFSUS_22745</name>
</gene>
<dbReference type="InterPro" id="IPR033764">
    <property type="entry name" value="Sdr_B"/>
</dbReference>
<dbReference type="Pfam" id="PF17210">
    <property type="entry name" value="SdrD_B"/>
    <property type="match status" value="1"/>
</dbReference>
<accession>A0ABW5MAN5</accession>
<dbReference type="Proteomes" id="UP001597469">
    <property type="component" value="Unassembled WGS sequence"/>
</dbReference>
<proteinExistence type="predicted"/>
<sequence>MKQIYSFQTGLLKSWFATFLLLGVLSQANAQISGIVFRDYDLNGIRSDTLPIETGVTGITIFAFVDLSKAPVTTTTDATGKYSFSSSEVPAGRPVRIEFSNLPTGDQEGPYGTNSGTSVQFIKAPATDVNLGINYPSGYCQRTDLRIVMPCYVNEDALITVVESRYPMQSKPQKLMP</sequence>
<evidence type="ECO:0000256" key="3">
    <source>
        <dbReference type="ARBA" id="ARBA00022729"/>
    </source>
</evidence>
<protein>
    <submittedName>
        <fullName evidence="5">SdrD B-like domain-containing protein</fullName>
    </submittedName>
</protein>
<evidence type="ECO:0000256" key="1">
    <source>
        <dbReference type="ARBA" id="ARBA00004613"/>
    </source>
</evidence>
<dbReference type="Gene3D" id="2.60.40.10">
    <property type="entry name" value="Immunoglobulins"/>
    <property type="match status" value="1"/>
</dbReference>
<evidence type="ECO:0000256" key="2">
    <source>
        <dbReference type="ARBA" id="ARBA00022525"/>
    </source>
</evidence>
<keyword evidence="2" id="KW-0964">Secreted</keyword>
<evidence type="ECO:0000259" key="4">
    <source>
        <dbReference type="Pfam" id="PF17210"/>
    </source>
</evidence>
<evidence type="ECO:0000313" key="5">
    <source>
        <dbReference type="EMBL" id="MFD2573476.1"/>
    </source>
</evidence>